<dbReference type="AlphaFoldDB" id="A0A2S8GMT0"/>
<organism evidence="2 3">
    <name type="scientific">Blastopirellula marina</name>
    <dbReference type="NCBI Taxonomy" id="124"/>
    <lineage>
        <taxon>Bacteria</taxon>
        <taxon>Pseudomonadati</taxon>
        <taxon>Planctomycetota</taxon>
        <taxon>Planctomycetia</taxon>
        <taxon>Pirellulales</taxon>
        <taxon>Pirellulaceae</taxon>
        <taxon>Blastopirellula</taxon>
    </lineage>
</organism>
<dbReference type="GO" id="GO:0004519">
    <property type="term" value="F:endonuclease activity"/>
    <property type="evidence" value="ECO:0007669"/>
    <property type="project" value="UniProtKB-KW"/>
</dbReference>
<comment type="caution">
    <text evidence="2">The sequence shown here is derived from an EMBL/GenBank/DDBJ whole genome shotgun (WGS) entry which is preliminary data.</text>
</comment>
<dbReference type="Pfam" id="PF13391">
    <property type="entry name" value="HNH_2"/>
    <property type="match status" value="1"/>
</dbReference>
<dbReference type="EMBL" id="PUHZ01000013">
    <property type="protein sequence ID" value="PQO45728.1"/>
    <property type="molecule type" value="Genomic_DNA"/>
</dbReference>
<dbReference type="OrthoDB" id="5678128at2"/>
<evidence type="ECO:0000313" key="2">
    <source>
        <dbReference type="EMBL" id="PQO45728.1"/>
    </source>
</evidence>
<accession>A0A2S8GMT0</accession>
<evidence type="ECO:0000313" key="3">
    <source>
        <dbReference type="Proteomes" id="UP000237819"/>
    </source>
</evidence>
<evidence type="ECO:0000259" key="1">
    <source>
        <dbReference type="Pfam" id="PF13391"/>
    </source>
</evidence>
<keyword evidence="2" id="KW-0255">Endonuclease</keyword>
<proteinExistence type="predicted"/>
<name>A0A2S8GMT0_9BACT</name>
<reference evidence="2 3" key="1">
    <citation type="submission" date="2018-02" db="EMBL/GenBank/DDBJ databases">
        <title>Comparative genomes isolates from brazilian mangrove.</title>
        <authorList>
            <person name="Araujo J.E."/>
            <person name="Taketani R.G."/>
            <person name="Silva M.C.P."/>
            <person name="Loureco M.V."/>
            <person name="Andreote F.D."/>
        </authorList>
    </citation>
    <scope>NUCLEOTIDE SEQUENCE [LARGE SCALE GENOMIC DNA]</scope>
    <source>
        <strain evidence="2 3">Nap-Phe MGV</strain>
    </source>
</reference>
<feature type="domain" description="HNH nuclease" evidence="1">
    <location>
        <begin position="149"/>
        <end position="197"/>
    </location>
</feature>
<gene>
    <name evidence="2" type="ORF">C5Y93_12420</name>
</gene>
<dbReference type="Proteomes" id="UP000237819">
    <property type="component" value="Unassembled WGS sequence"/>
</dbReference>
<dbReference type="InterPro" id="IPR003615">
    <property type="entry name" value="HNH_nuc"/>
</dbReference>
<protein>
    <submittedName>
        <fullName evidence="2">Restriction endonuclease</fullName>
    </submittedName>
</protein>
<keyword evidence="2" id="KW-0540">Nuclease</keyword>
<dbReference type="RefSeq" id="WP_105335752.1">
    <property type="nucleotide sequence ID" value="NZ_PUHZ01000013.1"/>
</dbReference>
<sequence length="257" mass="28686">MPEAGRRWSRSEVLIAFNIYCRTPFGKLHARNPEIVKIAERLGRTPGALAMKCCNIASFDPAQQARGIKGLSKASQVDSEVWNSFERDPEQTGYESETQYAEAVGEEPRMTEGVEWEGVSGLDRLAVVKVRVNQTLFRAIILSGYGSECAVCGLGIPQLLVASHIVPWAFDKSLRMNPQNGLCLCALHDRAFDKGLLRVGPDYRVSLSEFVLAQRSDKAVTQHLLVYERAEIKLPERWHPDPELLSRHLATAELTNP</sequence>
<keyword evidence="2" id="KW-0378">Hydrolase</keyword>